<proteinExistence type="predicted"/>
<feature type="region of interest" description="Disordered" evidence="1">
    <location>
        <begin position="27"/>
        <end position="80"/>
    </location>
</feature>
<accession>A0AAX2IMT4</accession>
<name>A0AAX2IMT4_9FLAO</name>
<reference evidence="2 4" key="1">
    <citation type="submission" date="2017-02" db="EMBL/GenBank/DDBJ databases">
        <authorList>
            <person name="Varghese N."/>
            <person name="Submissions S."/>
        </authorList>
    </citation>
    <scope>NUCLEOTIDE SEQUENCE [LARGE SCALE GENOMIC DNA]</scope>
    <source>
        <strain evidence="2 4">DSM 16775</strain>
    </source>
</reference>
<dbReference type="EMBL" id="UAVR01000013">
    <property type="protein sequence ID" value="SQA90900.1"/>
    <property type="molecule type" value="Genomic_DNA"/>
</dbReference>
<dbReference type="AlphaFoldDB" id="A0AAX2IMT4"/>
<comment type="caution">
    <text evidence="3">The sequence shown here is derived from an EMBL/GenBank/DDBJ whole genome shotgun (WGS) entry which is preliminary data.</text>
</comment>
<dbReference type="KEGG" id="cbp:EB354_13945"/>
<feature type="compositionally biased region" description="Polar residues" evidence="1">
    <location>
        <begin position="35"/>
        <end position="50"/>
    </location>
</feature>
<evidence type="ECO:0000256" key="1">
    <source>
        <dbReference type="SAM" id="MobiDB-lite"/>
    </source>
</evidence>
<evidence type="ECO:0000313" key="3">
    <source>
        <dbReference type="EMBL" id="SQA90900.1"/>
    </source>
</evidence>
<organism evidence="3 5">
    <name type="scientific">Chryseobacterium balustinum</name>
    <dbReference type="NCBI Taxonomy" id="246"/>
    <lineage>
        <taxon>Bacteria</taxon>
        <taxon>Pseudomonadati</taxon>
        <taxon>Bacteroidota</taxon>
        <taxon>Flavobacteriia</taxon>
        <taxon>Flavobacteriales</taxon>
        <taxon>Weeksellaceae</taxon>
        <taxon>Chryseobacterium group</taxon>
        <taxon>Chryseobacterium</taxon>
    </lineage>
</organism>
<dbReference type="EMBL" id="FUZE01000022">
    <property type="protein sequence ID" value="SKC03497.1"/>
    <property type="molecule type" value="Genomic_DNA"/>
</dbReference>
<keyword evidence="4" id="KW-1185">Reference proteome</keyword>
<dbReference type="Proteomes" id="UP000190669">
    <property type="component" value="Unassembled WGS sequence"/>
</dbReference>
<gene>
    <name evidence="3" type="ORF">NCTC11212_02804</name>
    <name evidence="2" type="ORF">SAMN05421800_12257</name>
</gene>
<evidence type="ECO:0000313" key="4">
    <source>
        <dbReference type="Proteomes" id="UP000190669"/>
    </source>
</evidence>
<evidence type="ECO:0000313" key="2">
    <source>
        <dbReference type="EMBL" id="SKC03497.1"/>
    </source>
</evidence>
<reference evidence="3 5" key="2">
    <citation type="submission" date="2018-06" db="EMBL/GenBank/DDBJ databases">
        <authorList>
            <consortium name="Pathogen Informatics"/>
            <person name="Doyle S."/>
        </authorList>
    </citation>
    <scope>NUCLEOTIDE SEQUENCE [LARGE SCALE GENOMIC DNA]</scope>
    <source>
        <strain evidence="3 5">NCTC11212</strain>
    </source>
</reference>
<evidence type="ECO:0008006" key="6">
    <source>
        <dbReference type="Google" id="ProtNLM"/>
    </source>
</evidence>
<evidence type="ECO:0000313" key="5">
    <source>
        <dbReference type="Proteomes" id="UP000251937"/>
    </source>
</evidence>
<sequence>MKKFIPILSLVTCTVFLQNCVQRDEDVTSDRVTSEIVSNNATMRNDSARSGQILDPDPPDEPDEPVRDGDNWRQINKNNK</sequence>
<dbReference type="RefSeq" id="WP_066674437.1">
    <property type="nucleotide sequence ID" value="NZ_CP033934.1"/>
</dbReference>
<protein>
    <recommendedName>
        <fullName evidence="6">Lipoprotein</fullName>
    </recommendedName>
</protein>
<dbReference type="Proteomes" id="UP000251937">
    <property type="component" value="Unassembled WGS sequence"/>
</dbReference>